<gene>
    <name evidence="16" type="ORF">M747DRAFT_364788</name>
</gene>
<keyword evidence="11" id="KW-1015">Disulfide bond</keyword>
<dbReference type="EMBL" id="KZ851907">
    <property type="protein sequence ID" value="RDH22606.1"/>
    <property type="molecule type" value="Genomic_DNA"/>
</dbReference>
<dbReference type="InterPro" id="IPR011583">
    <property type="entry name" value="Chitinase_II/V-like_cat"/>
</dbReference>
<proteinExistence type="inferred from homology"/>
<sequence length="549" mass="60853">MSVISAFLLCLFGWQLTSSAVFAHNLAWGALPSNLDPVYPFQFLSTSFASDDGYTCAKDKGCKIGCCGPIDSTGSGYCGFGPEFCGKNCTSNCDRKSECDPGWGKEWSQASTCPLNVCCSKFGFCGTTKDFCGDATVVSPQCSGTSAKGRTVGYYEGWNLERPCGKMGPPDIPLGYYTHINYAFASIDPQTFRIAPMDNLTASLYQGVTALKRQQSHLEVWIAIGGWAFNDPGPTRTTFSDLAASEAAQDTFFGSLISFMQKNRFDGVDIDWEYPVTDERGGRPEDYVNFVTLVKRLREQLNQTGRKYGISITLPTSYWYLRGFDIVNLEPHVDFLNVMSYDIHGTWDSTNKQLGPYAFAHTNLTEINSALELLWRNNINPERVNLGLGFYGRSFTMKNPGCKKPGCEFSGGARAGECTGTPGVLATYEVNKIIQKGGTEMTLDKDAAVTIVTWDKDQWVSIDNQETLRMKMDYANKRCLGGTMVWAIDLDDGTMIDALGGAMGKNKSRIYPARRNPIPESGTDDVDDILGWKKWRKEHRDELRRTARI</sequence>
<dbReference type="GO" id="GO:0000272">
    <property type="term" value="P:polysaccharide catabolic process"/>
    <property type="evidence" value="ECO:0007669"/>
    <property type="project" value="UniProtKB-KW"/>
</dbReference>
<evidence type="ECO:0000256" key="4">
    <source>
        <dbReference type="ARBA" id="ARBA00022669"/>
    </source>
</evidence>
<dbReference type="PROSITE" id="PS51910">
    <property type="entry name" value="GH18_2"/>
    <property type="match status" value="1"/>
</dbReference>
<dbReference type="CDD" id="cd00035">
    <property type="entry name" value="ChtBD1"/>
    <property type="match status" value="1"/>
</dbReference>
<evidence type="ECO:0000256" key="7">
    <source>
        <dbReference type="ARBA" id="ARBA00023026"/>
    </source>
</evidence>
<feature type="signal peptide" evidence="13">
    <location>
        <begin position="1"/>
        <end position="19"/>
    </location>
</feature>
<dbReference type="InterPro" id="IPR036861">
    <property type="entry name" value="Endochitinase-like_sf"/>
</dbReference>
<keyword evidence="6" id="KW-0146">Chitin degradation</keyword>
<evidence type="ECO:0000256" key="6">
    <source>
        <dbReference type="ARBA" id="ARBA00023024"/>
    </source>
</evidence>
<evidence type="ECO:0000313" key="16">
    <source>
        <dbReference type="EMBL" id="RDH22606.1"/>
    </source>
</evidence>
<feature type="disulfide bond" evidence="11">
    <location>
        <begin position="118"/>
        <end position="132"/>
    </location>
</feature>
<keyword evidence="9 12" id="KW-0326">Glycosidase</keyword>
<dbReference type="Gene3D" id="3.30.60.10">
    <property type="entry name" value="Endochitinase-like"/>
    <property type="match status" value="1"/>
</dbReference>
<comment type="similarity">
    <text evidence="2">Belongs to the glycosyl hydrolase 18 family. Chitinase class V subfamily.</text>
</comment>
<dbReference type="InterPro" id="IPR001002">
    <property type="entry name" value="Chitin-bd_1"/>
</dbReference>
<name>A0A370C7N2_ASPNG</name>
<evidence type="ECO:0000256" key="13">
    <source>
        <dbReference type="SAM" id="SignalP"/>
    </source>
</evidence>
<dbReference type="PROSITE" id="PS50941">
    <property type="entry name" value="CHIT_BIND_I_2"/>
    <property type="match status" value="1"/>
</dbReference>
<comment type="caution">
    <text evidence="11">Lacks conserved residue(s) required for the propagation of feature annotation.</text>
</comment>
<dbReference type="PANTHER" id="PTHR11177">
    <property type="entry name" value="CHITINASE"/>
    <property type="match status" value="1"/>
</dbReference>
<protein>
    <recommendedName>
        <fullName evidence="3">chitinase</fullName>
        <ecNumber evidence="3">3.2.1.14</ecNumber>
    </recommendedName>
</protein>
<evidence type="ECO:0000313" key="17">
    <source>
        <dbReference type="Proteomes" id="UP000253845"/>
    </source>
</evidence>
<dbReference type="SUPFAM" id="SSF54556">
    <property type="entry name" value="Chitinase insertion domain"/>
    <property type="match status" value="1"/>
</dbReference>
<dbReference type="Gene3D" id="3.20.20.80">
    <property type="entry name" value="Glycosidases"/>
    <property type="match status" value="1"/>
</dbReference>
<accession>A0A370C7N2</accession>
<comment type="catalytic activity">
    <reaction evidence="1">
        <text>Random endo-hydrolysis of N-acetyl-beta-D-glucosaminide (1-&gt;4)-beta-linkages in chitin and chitodextrins.</text>
        <dbReference type="EC" id="3.2.1.14"/>
    </reaction>
</comment>
<keyword evidence="13" id="KW-0732">Signal</keyword>
<dbReference type="GO" id="GO:0008061">
    <property type="term" value="F:chitin binding"/>
    <property type="evidence" value="ECO:0007669"/>
    <property type="project" value="UniProtKB-UniRule"/>
</dbReference>
<dbReference type="InterPro" id="IPR029070">
    <property type="entry name" value="Chitinase_insertion_sf"/>
</dbReference>
<keyword evidence="10" id="KW-0624">Polysaccharide degradation</keyword>
<evidence type="ECO:0000256" key="9">
    <source>
        <dbReference type="ARBA" id="ARBA00023295"/>
    </source>
</evidence>
<feature type="chain" id="PRO_5016605383" description="chitinase" evidence="13">
    <location>
        <begin position="20"/>
        <end position="549"/>
    </location>
</feature>
<dbReference type="PANTHER" id="PTHR11177:SF333">
    <property type="entry name" value="CHITINASE"/>
    <property type="match status" value="1"/>
</dbReference>
<evidence type="ECO:0000256" key="2">
    <source>
        <dbReference type="ARBA" id="ARBA00008682"/>
    </source>
</evidence>
<evidence type="ECO:0000256" key="8">
    <source>
        <dbReference type="ARBA" id="ARBA00023277"/>
    </source>
</evidence>
<dbReference type="EC" id="3.2.1.14" evidence="3"/>
<dbReference type="Gene3D" id="3.10.50.10">
    <property type="match status" value="1"/>
</dbReference>
<dbReference type="Pfam" id="PF00187">
    <property type="entry name" value="Chitin_bind_1"/>
    <property type="match status" value="1"/>
</dbReference>
<dbReference type="GO" id="GO:0008843">
    <property type="term" value="F:endochitinase activity"/>
    <property type="evidence" value="ECO:0007669"/>
    <property type="project" value="UniProtKB-EC"/>
</dbReference>
<evidence type="ECO:0000259" key="14">
    <source>
        <dbReference type="PROSITE" id="PS50941"/>
    </source>
</evidence>
<dbReference type="PROSITE" id="PS01095">
    <property type="entry name" value="GH18_1"/>
    <property type="match status" value="1"/>
</dbReference>
<feature type="domain" description="Chitin-binding type-1" evidence="14">
    <location>
        <begin position="96"/>
        <end position="144"/>
    </location>
</feature>
<feature type="disulfide bond" evidence="11">
    <location>
        <begin position="113"/>
        <end position="125"/>
    </location>
</feature>
<evidence type="ECO:0000259" key="15">
    <source>
        <dbReference type="PROSITE" id="PS51910"/>
    </source>
</evidence>
<evidence type="ECO:0000256" key="3">
    <source>
        <dbReference type="ARBA" id="ARBA00012729"/>
    </source>
</evidence>
<evidence type="ECO:0000256" key="1">
    <source>
        <dbReference type="ARBA" id="ARBA00000822"/>
    </source>
</evidence>
<dbReference type="GO" id="GO:0006032">
    <property type="term" value="P:chitin catabolic process"/>
    <property type="evidence" value="ECO:0007669"/>
    <property type="project" value="UniProtKB-KW"/>
</dbReference>
<keyword evidence="8" id="KW-0119">Carbohydrate metabolism</keyword>
<dbReference type="VEuPathDB" id="FungiDB:M747DRAFT_364788"/>
<keyword evidence="4 11" id="KW-0147">Chitin-binding</keyword>
<dbReference type="SUPFAM" id="SSF51445">
    <property type="entry name" value="(Trans)glycosidases"/>
    <property type="match status" value="1"/>
</dbReference>
<dbReference type="InterPro" id="IPR017853">
    <property type="entry name" value="GH"/>
</dbReference>
<dbReference type="AlphaFoldDB" id="A0A370C7N2"/>
<evidence type="ECO:0000256" key="5">
    <source>
        <dbReference type="ARBA" id="ARBA00022801"/>
    </source>
</evidence>
<evidence type="ECO:0000256" key="12">
    <source>
        <dbReference type="RuleBase" id="RU000489"/>
    </source>
</evidence>
<organism evidence="16 17">
    <name type="scientific">Aspergillus niger ATCC 13496</name>
    <dbReference type="NCBI Taxonomy" id="1353008"/>
    <lineage>
        <taxon>Eukaryota</taxon>
        <taxon>Fungi</taxon>
        <taxon>Dikarya</taxon>
        <taxon>Ascomycota</taxon>
        <taxon>Pezizomycotina</taxon>
        <taxon>Eurotiomycetes</taxon>
        <taxon>Eurotiomycetidae</taxon>
        <taxon>Eurotiales</taxon>
        <taxon>Aspergillaceae</taxon>
        <taxon>Aspergillus</taxon>
        <taxon>Aspergillus subgen. Circumdati</taxon>
    </lineage>
</organism>
<keyword evidence="5 12" id="KW-0378">Hydrolase</keyword>
<reference evidence="16 17" key="1">
    <citation type="submission" date="2018-07" db="EMBL/GenBank/DDBJ databases">
        <title>Section-level genome sequencing of Aspergillus section Nigri to investigate inter- and intra-species variation.</title>
        <authorList>
            <consortium name="DOE Joint Genome Institute"/>
            <person name="Vesth T.C."/>
            <person name="Nybo J.L."/>
            <person name="Theobald S."/>
            <person name="Frisvad J.C."/>
            <person name="Larsen T.O."/>
            <person name="Nielsen K.F."/>
            <person name="Hoof J.B."/>
            <person name="Brandl J."/>
            <person name="Salamov A."/>
            <person name="Riley R."/>
            <person name="Gladden J.M."/>
            <person name="Phatale P."/>
            <person name="Nielsen M.T."/>
            <person name="Lyhne E.K."/>
            <person name="Kogle M.E."/>
            <person name="Strasser K."/>
            <person name="McDonnell E."/>
            <person name="Barry K."/>
            <person name="Clum A."/>
            <person name="Chen C."/>
            <person name="Nolan M."/>
            <person name="Sandor L."/>
            <person name="Kuo A."/>
            <person name="Lipzen A."/>
            <person name="Hainaut M."/>
            <person name="Drula E."/>
            <person name="Tsang A."/>
            <person name="Magnuson J.K."/>
            <person name="Henrissat B."/>
            <person name="Wiebenga A."/>
            <person name="Simmons B.A."/>
            <person name="Makela M.R."/>
            <person name="De vries R.P."/>
            <person name="Grigoriev I.V."/>
            <person name="Mortensen U.H."/>
            <person name="Baker S.E."/>
            <person name="Andersen M.R."/>
        </authorList>
    </citation>
    <scope>NUCLEOTIDE SEQUENCE [LARGE SCALE GENOMIC DNA]</scope>
    <source>
        <strain evidence="16 17">ATCC 13496</strain>
    </source>
</reference>
<dbReference type="InterPro" id="IPR001579">
    <property type="entry name" value="Glyco_hydro_18_chit_AS"/>
</dbReference>
<dbReference type="InterPro" id="IPR001223">
    <property type="entry name" value="Glyco_hydro18_cat"/>
</dbReference>
<evidence type="ECO:0000256" key="11">
    <source>
        <dbReference type="PROSITE-ProRule" id="PRU00261"/>
    </source>
</evidence>
<evidence type="ECO:0000256" key="10">
    <source>
        <dbReference type="ARBA" id="ARBA00023326"/>
    </source>
</evidence>
<dbReference type="SUPFAM" id="SSF57016">
    <property type="entry name" value="Plant lectins/antimicrobial peptides"/>
    <property type="match status" value="1"/>
</dbReference>
<dbReference type="SMART" id="SM00636">
    <property type="entry name" value="Glyco_18"/>
    <property type="match status" value="1"/>
</dbReference>
<dbReference type="Proteomes" id="UP000253845">
    <property type="component" value="Unassembled WGS sequence"/>
</dbReference>
<dbReference type="SMART" id="SM00270">
    <property type="entry name" value="ChtBD1"/>
    <property type="match status" value="2"/>
</dbReference>
<keyword evidence="7" id="KW-0843">Virulence</keyword>
<dbReference type="PROSITE" id="PS00026">
    <property type="entry name" value="CHIT_BIND_I_1"/>
    <property type="match status" value="1"/>
</dbReference>
<dbReference type="Pfam" id="PF00704">
    <property type="entry name" value="Glyco_hydro_18"/>
    <property type="match status" value="1"/>
</dbReference>
<feature type="domain" description="GH18" evidence="15">
    <location>
        <begin position="149"/>
        <end position="506"/>
    </location>
</feature>
<dbReference type="InterPro" id="IPR050314">
    <property type="entry name" value="Glycosyl_Hydrlase_18"/>
</dbReference>
<dbReference type="InterPro" id="IPR018371">
    <property type="entry name" value="Chitin-binding_1_CS"/>
</dbReference>